<evidence type="ECO:0000256" key="9">
    <source>
        <dbReference type="ARBA" id="ARBA00023002"/>
    </source>
</evidence>
<feature type="domain" description="FAD-binding FR-type" evidence="15">
    <location>
        <begin position="278"/>
        <end position="434"/>
    </location>
</feature>
<evidence type="ECO:0000256" key="11">
    <source>
        <dbReference type="ARBA" id="ARBA00023136"/>
    </source>
</evidence>
<feature type="transmembrane region" description="Helical" evidence="14">
    <location>
        <begin position="40"/>
        <end position="60"/>
    </location>
</feature>
<protein>
    <recommendedName>
        <fullName evidence="3">ferric-chelate reductase (NADPH)</fullName>
        <ecNumber evidence="3">1.16.1.9</ecNumber>
    </recommendedName>
</protein>
<evidence type="ECO:0000256" key="3">
    <source>
        <dbReference type="ARBA" id="ARBA00012668"/>
    </source>
</evidence>
<evidence type="ECO:0000256" key="10">
    <source>
        <dbReference type="ARBA" id="ARBA00023065"/>
    </source>
</evidence>
<evidence type="ECO:0000256" key="7">
    <source>
        <dbReference type="ARBA" id="ARBA00022982"/>
    </source>
</evidence>
<dbReference type="GO" id="GO:0052851">
    <property type="term" value="F:ferric-chelate reductase (NADPH) activity"/>
    <property type="evidence" value="ECO:0007669"/>
    <property type="project" value="UniProtKB-EC"/>
</dbReference>
<feature type="transmembrane region" description="Helical" evidence="14">
    <location>
        <begin position="231"/>
        <end position="248"/>
    </location>
</feature>
<feature type="transmembrane region" description="Helical" evidence="14">
    <location>
        <begin position="153"/>
        <end position="173"/>
    </location>
</feature>
<dbReference type="Pfam" id="PF01794">
    <property type="entry name" value="Ferric_reduct"/>
    <property type="match status" value="1"/>
</dbReference>
<evidence type="ECO:0000256" key="14">
    <source>
        <dbReference type="SAM" id="Phobius"/>
    </source>
</evidence>
<dbReference type="InterPro" id="IPR051410">
    <property type="entry name" value="Ferric/Cupric_Reductase"/>
</dbReference>
<dbReference type="GO" id="GO:0006826">
    <property type="term" value="P:iron ion transport"/>
    <property type="evidence" value="ECO:0007669"/>
    <property type="project" value="UniProtKB-ARBA"/>
</dbReference>
<dbReference type="Pfam" id="PF08030">
    <property type="entry name" value="NAD_binding_6"/>
    <property type="match status" value="1"/>
</dbReference>
<organism evidence="16 17">
    <name type="scientific">Austropuccinia psidii MF-1</name>
    <dbReference type="NCBI Taxonomy" id="1389203"/>
    <lineage>
        <taxon>Eukaryota</taxon>
        <taxon>Fungi</taxon>
        <taxon>Dikarya</taxon>
        <taxon>Basidiomycota</taxon>
        <taxon>Pucciniomycotina</taxon>
        <taxon>Pucciniomycetes</taxon>
        <taxon>Pucciniales</taxon>
        <taxon>Sphaerophragmiaceae</taxon>
        <taxon>Austropuccinia</taxon>
    </lineage>
</organism>
<feature type="transmembrane region" description="Helical" evidence="14">
    <location>
        <begin position="255"/>
        <end position="275"/>
    </location>
</feature>
<keyword evidence="7" id="KW-0249">Electron transport</keyword>
<dbReference type="InterPro" id="IPR013112">
    <property type="entry name" value="FAD-bd_8"/>
</dbReference>
<dbReference type="GO" id="GO:0005886">
    <property type="term" value="C:plasma membrane"/>
    <property type="evidence" value="ECO:0007669"/>
    <property type="project" value="UniProtKB-SubCell"/>
</dbReference>
<dbReference type="PANTHER" id="PTHR32361:SF9">
    <property type="entry name" value="FERRIC REDUCTASE TRANSMEMBRANE COMPONENT 3-RELATED"/>
    <property type="match status" value="1"/>
</dbReference>
<comment type="similarity">
    <text evidence="2">Belongs to the ferric reductase (FRE) family.</text>
</comment>
<dbReference type="OrthoDB" id="3944240at2759"/>
<comment type="subcellular location">
    <subcellularLocation>
        <location evidence="1">Cell membrane</location>
        <topology evidence="1">Multi-pass membrane protein</topology>
    </subcellularLocation>
</comment>
<keyword evidence="17" id="KW-1185">Reference proteome</keyword>
<evidence type="ECO:0000256" key="13">
    <source>
        <dbReference type="ARBA" id="ARBA00048483"/>
    </source>
</evidence>
<dbReference type="SFLD" id="SFLDG01168">
    <property type="entry name" value="Ferric_reductase_subgroup_(FRE"/>
    <property type="match status" value="1"/>
</dbReference>
<dbReference type="InterPro" id="IPR013121">
    <property type="entry name" value="Fe_red_NAD-bd_6"/>
</dbReference>
<dbReference type="EC" id="1.16.1.9" evidence="3"/>
<dbReference type="Proteomes" id="UP000765509">
    <property type="component" value="Unassembled WGS sequence"/>
</dbReference>
<keyword evidence="9" id="KW-0560">Oxidoreductase</keyword>
<keyword evidence="6 14" id="KW-0812">Transmembrane</keyword>
<evidence type="ECO:0000313" key="17">
    <source>
        <dbReference type="Proteomes" id="UP000765509"/>
    </source>
</evidence>
<evidence type="ECO:0000256" key="4">
    <source>
        <dbReference type="ARBA" id="ARBA00022448"/>
    </source>
</evidence>
<keyword evidence="11 14" id="KW-0472">Membrane</keyword>
<reference evidence="16" key="1">
    <citation type="submission" date="2021-03" db="EMBL/GenBank/DDBJ databases">
        <title>Draft genome sequence of rust myrtle Austropuccinia psidii MF-1, a brazilian biotype.</title>
        <authorList>
            <person name="Quecine M.C."/>
            <person name="Pachon D.M.R."/>
            <person name="Bonatelli M.L."/>
            <person name="Correr F.H."/>
            <person name="Franceschini L.M."/>
            <person name="Leite T.F."/>
            <person name="Margarido G.R.A."/>
            <person name="Almeida C.A."/>
            <person name="Ferrarezi J.A."/>
            <person name="Labate C.A."/>
        </authorList>
    </citation>
    <scope>NUCLEOTIDE SEQUENCE</scope>
    <source>
        <strain evidence="16">MF-1</strain>
    </source>
</reference>
<dbReference type="Gene3D" id="3.40.50.80">
    <property type="entry name" value="Nucleotide-binding domain of ferredoxin-NADP reductase (FNR) module"/>
    <property type="match status" value="1"/>
</dbReference>
<comment type="caution">
    <text evidence="16">The sequence shown here is derived from an EMBL/GenBank/DDBJ whole genome shotgun (WGS) entry which is preliminary data.</text>
</comment>
<dbReference type="PANTHER" id="PTHR32361">
    <property type="entry name" value="FERRIC/CUPRIC REDUCTASE TRANSMEMBRANE COMPONENT"/>
    <property type="match status" value="1"/>
</dbReference>
<dbReference type="InterPro" id="IPR039261">
    <property type="entry name" value="FNR_nucleotide-bd"/>
</dbReference>
<dbReference type="Pfam" id="PF08022">
    <property type="entry name" value="FAD_binding_8"/>
    <property type="match status" value="1"/>
</dbReference>
<evidence type="ECO:0000256" key="2">
    <source>
        <dbReference type="ARBA" id="ARBA00006278"/>
    </source>
</evidence>
<keyword evidence="5" id="KW-1003">Cell membrane</keyword>
<dbReference type="InterPro" id="IPR013130">
    <property type="entry name" value="Fe3_Rdtase_TM_dom"/>
</dbReference>
<evidence type="ECO:0000256" key="5">
    <source>
        <dbReference type="ARBA" id="ARBA00022475"/>
    </source>
</evidence>
<keyword evidence="10" id="KW-0406">Ion transport</keyword>
<comment type="catalytic activity">
    <reaction evidence="13">
        <text>2 a Fe(II)-siderophore + NADP(+) + H(+) = 2 a Fe(III)-siderophore + NADPH</text>
        <dbReference type="Rhea" id="RHEA:28795"/>
        <dbReference type="Rhea" id="RHEA-COMP:11342"/>
        <dbReference type="Rhea" id="RHEA-COMP:11344"/>
        <dbReference type="ChEBI" id="CHEBI:15378"/>
        <dbReference type="ChEBI" id="CHEBI:29033"/>
        <dbReference type="ChEBI" id="CHEBI:29034"/>
        <dbReference type="ChEBI" id="CHEBI:57783"/>
        <dbReference type="ChEBI" id="CHEBI:58349"/>
        <dbReference type="EC" id="1.16.1.9"/>
    </reaction>
</comment>
<dbReference type="PROSITE" id="PS51384">
    <property type="entry name" value="FAD_FR"/>
    <property type="match status" value="1"/>
</dbReference>
<feature type="transmembrane region" description="Helical" evidence="14">
    <location>
        <begin position="194"/>
        <end position="211"/>
    </location>
</feature>
<evidence type="ECO:0000256" key="8">
    <source>
        <dbReference type="ARBA" id="ARBA00022989"/>
    </source>
</evidence>
<dbReference type="SUPFAM" id="SSF63380">
    <property type="entry name" value="Riboflavin synthase domain-like"/>
    <property type="match status" value="1"/>
</dbReference>
<evidence type="ECO:0000313" key="16">
    <source>
        <dbReference type="EMBL" id="MBW0531637.1"/>
    </source>
</evidence>
<dbReference type="InterPro" id="IPR017938">
    <property type="entry name" value="Riboflavin_synthase-like_b-brl"/>
</dbReference>
<keyword evidence="12" id="KW-0325">Glycoprotein</keyword>
<dbReference type="EMBL" id="AVOT02037015">
    <property type="protein sequence ID" value="MBW0531637.1"/>
    <property type="molecule type" value="Genomic_DNA"/>
</dbReference>
<proteinExistence type="inferred from homology"/>
<dbReference type="GO" id="GO:0015677">
    <property type="term" value="P:copper ion import"/>
    <property type="evidence" value="ECO:0007669"/>
    <property type="project" value="TreeGrafter"/>
</dbReference>
<accession>A0A9Q3F504</accession>
<sequence>NLINPLSHLTYKEKKMAQAPPPSPIMSHLREISAQVNEHVGMFIGYTTLAFVGLIVLLRLPSFFKQRIQFARLPSQGYFFKNKIIRSSTKNQNLKFTPTWTLKSKTLKTLGGFRIPFIGLNVTKFSFMLIYMIILVILSLYQNTNSNTSILNYKRFGFIAISQLPLTFILAMKNGPMSWLSGQGYEKLNFLHRFIGRMVFVFALVHGSLNLRLKQKLFNAIHITGPARPGLIALCALALIVFTGLRVFRNKFYQIFLICHIIGYLTAIVALWKHVDATHPYLAVCIAAICFDSICKLLKTRLKRATFTAMPAGLTRIEVAGVKDGWRAGQHVFIRVLKGRHIFEKHPFTIANAPNSTTPYGSTNNLLLVAKATGDFTKSIHRLAGLPRSVELSDPKSLEKSKPINQVPSDDPVIPSETYFHVILDGPYGAFFNDMTRYETVLLCAGGSGFTYCMATIEDIVGEAAIHNGRNICKHICLVWSLREWQMIQSFSSLLEETIRIAKAHGLDVTFKLFLTAGRDDPIDNLLPNTLVEFNATRPDFNQIVNQLIESKSGGGLGVGACGPIGLLDNVSDAVNNLEPSKINKIGGVDLHLEKFGW</sequence>
<keyword evidence="8 14" id="KW-1133">Transmembrane helix</keyword>
<name>A0A9Q3F504_9BASI</name>
<evidence type="ECO:0000256" key="1">
    <source>
        <dbReference type="ARBA" id="ARBA00004651"/>
    </source>
</evidence>
<evidence type="ECO:0000259" key="15">
    <source>
        <dbReference type="PROSITE" id="PS51384"/>
    </source>
</evidence>
<dbReference type="InterPro" id="IPR017927">
    <property type="entry name" value="FAD-bd_FR_type"/>
</dbReference>
<dbReference type="GO" id="GO:0006879">
    <property type="term" value="P:intracellular iron ion homeostasis"/>
    <property type="evidence" value="ECO:0007669"/>
    <property type="project" value="TreeGrafter"/>
</dbReference>
<evidence type="ECO:0000256" key="6">
    <source>
        <dbReference type="ARBA" id="ARBA00022692"/>
    </source>
</evidence>
<evidence type="ECO:0000256" key="12">
    <source>
        <dbReference type="ARBA" id="ARBA00023180"/>
    </source>
</evidence>
<dbReference type="AlphaFoldDB" id="A0A9Q3F504"/>
<feature type="non-terminal residue" evidence="16">
    <location>
        <position position="1"/>
    </location>
</feature>
<feature type="transmembrane region" description="Helical" evidence="14">
    <location>
        <begin position="117"/>
        <end position="141"/>
    </location>
</feature>
<dbReference type="CDD" id="cd06186">
    <property type="entry name" value="NOX_Duox_like_FAD_NADP"/>
    <property type="match status" value="1"/>
</dbReference>
<keyword evidence="4" id="KW-0813">Transport</keyword>
<gene>
    <name evidence="16" type="ORF">O181_071352</name>
</gene>
<dbReference type="SFLD" id="SFLDS00052">
    <property type="entry name" value="Ferric_Reductase_Domain"/>
    <property type="match status" value="1"/>
</dbReference>
<dbReference type="SUPFAM" id="SSF52343">
    <property type="entry name" value="Ferredoxin reductase-like, C-terminal NADP-linked domain"/>
    <property type="match status" value="1"/>
</dbReference>